<dbReference type="Proteomes" id="UP000321089">
    <property type="component" value="Unassembled WGS sequence"/>
</dbReference>
<proteinExistence type="predicted"/>
<dbReference type="AlphaFoldDB" id="A0A512TSH6"/>
<dbReference type="EMBL" id="BKBC01000072">
    <property type="protein sequence ID" value="GEQ23021.1"/>
    <property type="molecule type" value="Genomic_DNA"/>
</dbReference>
<name>A0A512TSH6_CLOBU</name>
<protein>
    <submittedName>
        <fullName evidence="1">Uncharacterized protein</fullName>
    </submittedName>
</protein>
<gene>
    <name evidence="1" type="ORF">CBU02nite_35270</name>
</gene>
<accession>A0A512TSH6</accession>
<sequence>MLFQNKYNSSIYYLTRDAPSEQLSLFVYMIMSFLDYKYKIYNATYIFFKHTTFIPLL</sequence>
<organism evidence="1 2">
    <name type="scientific">Clostridium butyricum</name>
    <dbReference type="NCBI Taxonomy" id="1492"/>
    <lineage>
        <taxon>Bacteria</taxon>
        <taxon>Bacillati</taxon>
        <taxon>Bacillota</taxon>
        <taxon>Clostridia</taxon>
        <taxon>Eubacteriales</taxon>
        <taxon>Clostridiaceae</taxon>
        <taxon>Clostridium</taxon>
    </lineage>
</organism>
<evidence type="ECO:0000313" key="2">
    <source>
        <dbReference type="Proteomes" id="UP000321089"/>
    </source>
</evidence>
<reference evidence="1 2" key="1">
    <citation type="submission" date="2019-07" db="EMBL/GenBank/DDBJ databases">
        <title>Whole genome shotgun sequence of Clostridium butyricum NBRC 3858.</title>
        <authorList>
            <person name="Hosoyama A."/>
            <person name="Uohara A."/>
            <person name="Ohji S."/>
            <person name="Ichikawa N."/>
        </authorList>
    </citation>
    <scope>NUCLEOTIDE SEQUENCE [LARGE SCALE GENOMIC DNA]</scope>
    <source>
        <strain evidence="1 2">NBRC 3858</strain>
    </source>
</reference>
<comment type="caution">
    <text evidence="1">The sequence shown here is derived from an EMBL/GenBank/DDBJ whole genome shotgun (WGS) entry which is preliminary data.</text>
</comment>
<evidence type="ECO:0000313" key="1">
    <source>
        <dbReference type="EMBL" id="GEQ23021.1"/>
    </source>
</evidence>